<feature type="region of interest" description="Disordered" evidence="1">
    <location>
        <begin position="199"/>
        <end position="221"/>
    </location>
</feature>
<evidence type="ECO:0000256" key="1">
    <source>
        <dbReference type="SAM" id="MobiDB-lite"/>
    </source>
</evidence>
<keyword evidence="4" id="KW-1185">Reference proteome</keyword>
<feature type="region of interest" description="Disordered" evidence="1">
    <location>
        <begin position="1"/>
        <end position="123"/>
    </location>
</feature>
<feature type="compositionally biased region" description="Basic and acidic residues" evidence="1">
    <location>
        <begin position="199"/>
        <end position="212"/>
    </location>
</feature>
<dbReference type="SMART" id="SM00165">
    <property type="entry name" value="UBA"/>
    <property type="match status" value="1"/>
</dbReference>
<dbReference type="InterPro" id="IPR015940">
    <property type="entry name" value="UBA"/>
</dbReference>
<protein>
    <recommendedName>
        <fullName evidence="2">UBA domain-containing protein</fullName>
    </recommendedName>
</protein>
<dbReference type="EMBL" id="CP086719">
    <property type="protein sequence ID" value="WOO85063.1"/>
    <property type="molecule type" value="Genomic_DNA"/>
</dbReference>
<dbReference type="Gene3D" id="1.10.8.10">
    <property type="entry name" value="DNA helicase RuvA subunit, C-terminal domain"/>
    <property type="match status" value="1"/>
</dbReference>
<dbReference type="Proteomes" id="UP000827549">
    <property type="component" value="Chromosome 6"/>
</dbReference>
<proteinExistence type="predicted"/>
<dbReference type="AlphaFoldDB" id="A0AAF1BTQ0"/>
<gene>
    <name evidence="3" type="ORF">LOC62_06G008564</name>
</gene>
<dbReference type="RefSeq" id="XP_062631089.1">
    <property type="nucleotide sequence ID" value="XM_062775105.1"/>
</dbReference>
<dbReference type="SUPFAM" id="SSF46934">
    <property type="entry name" value="UBA-like"/>
    <property type="match status" value="1"/>
</dbReference>
<accession>A0AAF1BTQ0</accession>
<evidence type="ECO:0000259" key="2">
    <source>
        <dbReference type="PROSITE" id="PS50030"/>
    </source>
</evidence>
<feature type="compositionally biased region" description="Pro residues" evidence="1">
    <location>
        <begin position="58"/>
        <end position="69"/>
    </location>
</feature>
<dbReference type="GeneID" id="87811728"/>
<feature type="domain" description="UBA" evidence="2">
    <location>
        <begin position="135"/>
        <end position="175"/>
    </location>
</feature>
<dbReference type="InterPro" id="IPR009060">
    <property type="entry name" value="UBA-like_sf"/>
</dbReference>
<dbReference type="PROSITE" id="PS50030">
    <property type="entry name" value="UBA"/>
    <property type="match status" value="1"/>
</dbReference>
<feature type="compositionally biased region" description="Low complexity" evidence="1">
    <location>
        <begin position="15"/>
        <end position="57"/>
    </location>
</feature>
<evidence type="ECO:0000313" key="3">
    <source>
        <dbReference type="EMBL" id="WOO85063.1"/>
    </source>
</evidence>
<evidence type="ECO:0000313" key="4">
    <source>
        <dbReference type="Proteomes" id="UP000827549"/>
    </source>
</evidence>
<feature type="compositionally biased region" description="Low complexity" evidence="1">
    <location>
        <begin position="96"/>
        <end position="114"/>
    </location>
</feature>
<sequence>MVAFALHETPPETPSAPTSPTTPTSSSPPFLAAPTAPGAASAPSRPTSITPTTASSSTPPPPLPVPPIEPSSRRHAAPRHDDHHHSAPSHLPYLLGHSRAPSHSAPSTSHSGSSSGAGGPKRSMWSRFVSRLNRAADEGSIAQLVQLGYGRHEAARALSDAAGDPRRARDLLAHERHRLVLAHHERDARRVYPECSLCRDDDRRRRSAERAARASADADVS</sequence>
<reference evidence="3" key="1">
    <citation type="submission" date="2023-10" db="EMBL/GenBank/DDBJ databases">
        <authorList>
            <person name="Noh H."/>
        </authorList>
    </citation>
    <scope>NUCLEOTIDE SEQUENCE</scope>
    <source>
        <strain evidence="3">DUCC4014</strain>
    </source>
</reference>
<organism evidence="3 4">
    <name type="scientific">Vanrija pseudolonga</name>
    <dbReference type="NCBI Taxonomy" id="143232"/>
    <lineage>
        <taxon>Eukaryota</taxon>
        <taxon>Fungi</taxon>
        <taxon>Dikarya</taxon>
        <taxon>Basidiomycota</taxon>
        <taxon>Agaricomycotina</taxon>
        <taxon>Tremellomycetes</taxon>
        <taxon>Trichosporonales</taxon>
        <taxon>Trichosporonaceae</taxon>
        <taxon>Vanrija</taxon>
    </lineage>
</organism>
<name>A0AAF1BTQ0_9TREE</name>